<keyword evidence="2 8" id="KW-0813">Transport</keyword>
<evidence type="ECO:0000313" key="13">
    <source>
        <dbReference type="EMBL" id="ESQ80298.1"/>
    </source>
</evidence>
<comment type="subcellular location">
    <subcellularLocation>
        <location evidence="1 8">Cell outer membrane</location>
        <topology evidence="1 8">Multi-pass membrane protein</topology>
    </subcellularLocation>
</comment>
<feature type="domain" description="TonB-dependent receptor plug" evidence="12">
    <location>
        <begin position="55"/>
        <end position="162"/>
    </location>
</feature>
<dbReference type="OrthoDB" id="9760333at2"/>
<dbReference type="Proteomes" id="UP000017837">
    <property type="component" value="Unassembled WGS sequence"/>
</dbReference>
<evidence type="ECO:0000256" key="8">
    <source>
        <dbReference type="PROSITE-ProRule" id="PRU01360"/>
    </source>
</evidence>
<sequence length="672" mass="72894">MKTKIVYRILFVSTAMTLALAATAHAQSVDYGSLQTLFNEPVTTSATGSPQRSTEAPADMQIITADEIRRSGETTISGILQRAAGIDVLNTTAGQSEVNVRGYNQLASPRLLVLVNGRQVYLDHYGLTTWAAIPVQLEEIRQIEVVKGPNSALFGFNAASGVINIITYNPKYDDTNIATLRGGLNGQREGSLVTTFKIGPNVSARLSVGGTSRDEWKPTGALPLASDLYDPASVKSNLDIVAQLAPKTELRVEGSWSNIQQDNNLGVGYGVIKMINASEKATLISETRWGLIQAQAYQNQLTSKYASRLGVTEWNNAITVASLQDLFKIGADHTFRVAAEYRHNTLNVAPIGGANISYDVWSGSGMWNWAINRQLTLTTALRVDDLKLSRSGSFAPNVALADNNHWNRDIVEPSINLTGAWRPTAYDTVKLSFARGIQAPSLIELGGVQTGIPVAPGFTLNLLGNPKLNPSIVTNYELAYDHDFMIAKIGARLFVQDWTDLKSNAQVTALDYLPTATTNGAFSFINVGASHEKGVELTATGKIADGLSWRADTTYTDVKDKLTTGVNAVARSVAFQDTTPKFRGNIGGDWEKGHWEADANLHYVSDYQFYSLLNGALVPVKAYTALSGRIGYKMDDGVILALSGQNLGSNRQKQTTGLEAERSMQFTITKTW</sequence>
<dbReference type="GO" id="GO:0015344">
    <property type="term" value="F:siderophore uptake transmembrane transporter activity"/>
    <property type="evidence" value="ECO:0007669"/>
    <property type="project" value="TreeGrafter"/>
</dbReference>
<dbReference type="Pfam" id="PF07715">
    <property type="entry name" value="Plug"/>
    <property type="match status" value="1"/>
</dbReference>
<evidence type="ECO:0000256" key="6">
    <source>
        <dbReference type="ARBA" id="ARBA00023136"/>
    </source>
</evidence>
<evidence type="ECO:0008006" key="15">
    <source>
        <dbReference type="Google" id="ProtNLM"/>
    </source>
</evidence>
<dbReference type="Gene3D" id="2.170.130.10">
    <property type="entry name" value="TonB-dependent receptor, plug domain"/>
    <property type="match status" value="1"/>
</dbReference>
<organism evidence="13 14">
    <name type="scientific">Asticcacaulis benevestitus DSM 16100 = ATCC BAA-896</name>
    <dbReference type="NCBI Taxonomy" id="1121022"/>
    <lineage>
        <taxon>Bacteria</taxon>
        <taxon>Pseudomonadati</taxon>
        <taxon>Pseudomonadota</taxon>
        <taxon>Alphaproteobacteria</taxon>
        <taxon>Caulobacterales</taxon>
        <taxon>Caulobacteraceae</taxon>
        <taxon>Asticcacaulis</taxon>
    </lineage>
</organism>
<keyword evidence="14" id="KW-1185">Reference proteome</keyword>
<dbReference type="PATRIC" id="fig|1121022.4.peg.4575"/>
<dbReference type="SUPFAM" id="SSF56935">
    <property type="entry name" value="Porins"/>
    <property type="match status" value="1"/>
</dbReference>
<evidence type="ECO:0000256" key="1">
    <source>
        <dbReference type="ARBA" id="ARBA00004571"/>
    </source>
</evidence>
<dbReference type="InterPro" id="IPR039426">
    <property type="entry name" value="TonB-dep_rcpt-like"/>
</dbReference>
<proteinExistence type="inferred from homology"/>
<reference evidence="13 14" key="1">
    <citation type="journal article" date="2014" name="Nature">
        <title>Sequential evolution of bacterial morphology by co-option of a developmental regulator.</title>
        <authorList>
            <person name="Jiang C."/>
            <person name="Brown P.J."/>
            <person name="Ducret A."/>
            <person name="Brun Y.V."/>
        </authorList>
    </citation>
    <scope>NUCLEOTIDE SEQUENCE [LARGE SCALE GENOMIC DNA]</scope>
    <source>
        <strain evidence="13 14">DSM 16100</strain>
    </source>
</reference>
<evidence type="ECO:0000259" key="11">
    <source>
        <dbReference type="Pfam" id="PF00593"/>
    </source>
</evidence>
<evidence type="ECO:0000313" key="14">
    <source>
        <dbReference type="Proteomes" id="UP000017837"/>
    </source>
</evidence>
<evidence type="ECO:0000256" key="4">
    <source>
        <dbReference type="ARBA" id="ARBA00022692"/>
    </source>
</evidence>
<feature type="domain" description="TonB-dependent receptor-like beta-barrel" evidence="11">
    <location>
        <begin position="249"/>
        <end position="647"/>
    </location>
</feature>
<evidence type="ECO:0000259" key="12">
    <source>
        <dbReference type="Pfam" id="PF07715"/>
    </source>
</evidence>
<feature type="signal peptide" evidence="10">
    <location>
        <begin position="1"/>
        <end position="26"/>
    </location>
</feature>
<keyword evidence="3 8" id="KW-1134">Transmembrane beta strand</keyword>
<evidence type="ECO:0000256" key="2">
    <source>
        <dbReference type="ARBA" id="ARBA00022448"/>
    </source>
</evidence>
<keyword evidence="5 9" id="KW-0798">TonB box</keyword>
<dbReference type="EMBL" id="AWGB01000096">
    <property type="protein sequence ID" value="ESQ80298.1"/>
    <property type="molecule type" value="Genomic_DNA"/>
</dbReference>
<dbReference type="InterPro" id="IPR012910">
    <property type="entry name" value="Plug_dom"/>
</dbReference>
<evidence type="ECO:0000256" key="3">
    <source>
        <dbReference type="ARBA" id="ARBA00022452"/>
    </source>
</evidence>
<dbReference type="PANTHER" id="PTHR30069">
    <property type="entry name" value="TONB-DEPENDENT OUTER MEMBRANE RECEPTOR"/>
    <property type="match status" value="1"/>
</dbReference>
<dbReference type="InterPro" id="IPR036942">
    <property type="entry name" value="Beta-barrel_TonB_sf"/>
</dbReference>
<keyword evidence="4 8" id="KW-0812">Transmembrane</keyword>
<keyword evidence="10" id="KW-0732">Signal</keyword>
<dbReference type="Gene3D" id="2.40.170.20">
    <property type="entry name" value="TonB-dependent receptor, beta-barrel domain"/>
    <property type="match status" value="1"/>
</dbReference>
<feature type="chain" id="PRO_5004725044" description="TonB-dependent receptor plug domain-containing protein" evidence="10">
    <location>
        <begin position="27"/>
        <end position="672"/>
    </location>
</feature>
<keyword evidence="7 8" id="KW-0998">Cell outer membrane</keyword>
<protein>
    <recommendedName>
        <fullName evidence="15">TonB-dependent receptor plug domain-containing protein</fullName>
    </recommendedName>
</protein>
<dbReference type="STRING" id="1121022.GCA_000376105_02650"/>
<dbReference type="InterPro" id="IPR037066">
    <property type="entry name" value="Plug_dom_sf"/>
</dbReference>
<dbReference type="Pfam" id="PF00593">
    <property type="entry name" value="TonB_dep_Rec_b-barrel"/>
    <property type="match status" value="1"/>
</dbReference>
<dbReference type="PANTHER" id="PTHR30069:SF37">
    <property type="entry name" value="FERRIC VIBRIOBACTIN RECEPTOR VIUA"/>
    <property type="match status" value="1"/>
</dbReference>
<comment type="caution">
    <text evidence="13">The sequence shown here is derived from an EMBL/GenBank/DDBJ whole genome shotgun (WGS) entry which is preliminary data.</text>
</comment>
<dbReference type="PROSITE" id="PS52016">
    <property type="entry name" value="TONB_DEPENDENT_REC_3"/>
    <property type="match status" value="1"/>
</dbReference>
<gene>
    <name evidence="13" type="ORF">ABENE_22345</name>
</gene>
<evidence type="ECO:0000256" key="5">
    <source>
        <dbReference type="ARBA" id="ARBA00023077"/>
    </source>
</evidence>
<dbReference type="GO" id="GO:0044718">
    <property type="term" value="P:siderophore transmembrane transport"/>
    <property type="evidence" value="ECO:0007669"/>
    <property type="project" value="TreeGrafter"/>
</dbReference>
<evidence type="ECO:0000256" key="10">
    <source>
        <dbReference type="SAM" id="SignalP"/>
    </source>
</evidence>
<accession>V4QM92</accession>
<comment type="similarity">
    <text evidence="8 9">Belongs to the TonB-dependent receptor family.</text>
</comment>
<name>V4QM92_9CAUL</name>
<evidence type="ECO:0000256" key="7">
    <source>
        <dbReference type="ARBA" id="ARBA00023237"/>
    </source>
</evidence>
<dbReference type="eggNOG" id="COG4771">
    <property type="taxonomic scope" value="Bacteria"/>
</dbReference>
<keyword evidence="6 8" id="KW-0472">Membrane</keyword>
<dbReference type="AlphaFoldDB" id="V4QM92"/>
<dbReference type="InterPro" id="IPR000531">
    <property type="entry name" value="Beta-barrel_TonB"/>
</dbReference>
<dbReference type="GO" id="GO:0009279">
    <property type="term" value="C:cell outer membrane"/>
    <property type="evidence" value="ECO:0007669"/>
    <property type="project" value="UniProtKB-SubCell"/>
</dbReference>
<evidence type="ECO:0000256" key="9">
    <source>
        <dbReference type="RuleBase" id="RU003357"/>
    </source>
</evidence>